<evidence type="ECO:0000256" key="5">
    <source>
        <dbReference type="ARBA" id="ARBA00023242"/>
    </source>
</evidence>
<evidence type="ECO:0000313" key="9">
    <source>
        <dbReference type="EMBL" id="VDD95306.1"/>
    </source>
</evidence>
<dbReference type="InterPro" id="IPR003107">
    <property type="entry name" value="HAT"/>
</dbReference>
<feature type="compositionally biased region" description="Basic and acidic residues" evidence="6">
    <location>
        <begin position="222"/>
        <end position="231"/>
    </location>
</feature>
<reference evidence="9 10" key="2">
    <citation type="submission" date="2018-10" db="EMBL/GenBank/DDBJ databases">
        <authorList>
            <consortium name="Pathogen Informatics"/>
        </authorList>
    </citation>
    <scope>NUCLEOTIDE SEQUENCE [LARGE SCALE GENOMIC DNA]</scope>
</reference>
<dbReference type="InterPro" id="IPR011990">
    <property type="entry name" value="TPR-like_helical_dom_sf"/>
</dbReference>
<dbReference type="PANTHER" id="PTHR23271:SF1">
    <property type="entry name" value="U3 SMALL NUCLEOLAR RNA-ASSOCIATED PROTEIN 6 HOMOLOG"/>
    <property type="match status" value="1"/>
</dbReference>
<dbReference type="WBParaSite" id="EVEC_0001071401-mRNA-1">
    <property type="protein sequence ID" value="EVEC_0001071401-mRNA-1"/>
    <property type="gene ID" value="EVEC_0001071401"/>
</dbReference>
<organism evidence="11">
    <name type="scientific">Enterobius vermicularis</name>
    <name type="common">Human pinworm</name>
    <dbReference type="NCBI Taxonomy" id="51028"/>
    <lineage>
        <taxon>Eukaryota</taxon>
        <taxon>Metazoa</taxon>
        <taxon>Ecdysozoa</taxon>
        <taxon>Nematoda</taxon>
        <taxon>Chromadorea</taxon>
        <taxon>Rhabditida</taxon>
        <taxon>Spirurina</taxon>
        <taxon>Oxyuridomorpha</taxon>
        <taxon>Oxyuroidea</taxon>
        <taxon>Oxyuridae</taxon>
        <taxon>Enterobius</taxon>
    </lineage>
</organism>
<name>A0A0N4VIR1_ENTVE</name>
<dbReference type="PANTHER" id="PTHR23271">
    <property type="entry name" value="HEPATOCELLULAR CARCINOMA-ASSOCIATED ANTIGEN 66"/>
    <property type="match status" value="1"/>
</dbReference>
<evidence type="ECO:0000256" key="3">
    <source>
        <dbReference type="ARBA" id="ARBA00022552"/>
    </source>
</evidence>
<evidence type="ECO:0000313" key="10">
    <source>
        <dbReference type="Proteomes" id="UP000274131"/>
    </source>
</evidence>
<dbReference type="InterPro" id="IPR013949">
    <property type="entry name" value="Utp6"/>
</dbReference>
<dbReference type="Gene3D" id="1.25.40.10">
    <property type="entry name" value="Tetratricopeptide repeat domain"/>
    <property type="match status" value="3"/>
</dbReference>
<dbReference type="GO" id="GO:0032040">
    <property type="term" value="C:small-subunit processome"/>
    <property type="evidence" value="ECO:0007669"/>
    <property type="project" value="TreeGrafter"/>
</dbReference>
<feature type="region of interest" description="Disordered" evidence="6">
    <location>
        <begin position="209"/>
        <end position="231"/>
    </location>
</feature>
<evidence type="ECO:0000313" key="11">
    <source>
        <dbReference type="WBParaSite" id="EVEC_0001071401-mRNA-1"/>
    </source>
</evidence>
<evidence type="ECO:0000259" key="8">
    <source>
        <dbReference type="Pfam" id="PF24892"/>
    </source>
</evidence>
<dbReference type="AlphaFoldDB" id="A0A0N4VIR1"/>
<evidence type="ECO:0000256" key="2">
    <source>
        <dbReference type="ARBA" id="ARBA00010734"/>
    </source>
</evidence>
<dbReference type="Pfam" id="PF24892">
    <property type="entry name" value="UTP6_C"/>
    <property type="match status" value="1"/>
</dbReference>
<dbReference type="Proteomes" id="UP000274131">
    <property type="component" value="Unassembled WGS sequence"/>
</dbReference>
<evidence type="ECO:0000256" key="4">
    <source>
        <dbReference type="ARBA" id="ARBA00022737"/>
    </source>
</evidence>
<comment type="subcellular location">
    <subcellularLocation>
        <location evidence="1">Nucleus</location>
        <location evidence="1">Nucleolus</location>
    </subcellularLocation>
</comment>
<comment type="similarity">
    <text evidence="2">Belongs to the UTP6 family.</text>
</comment>
<keyword evidence="3" id="KW-0698">rRNA processing</keyword>
<protein>
    <submittedName>
        <fullName evidence="11">U3 small nucleolar RNA-associated protein 6 homolog</fullName>
    </submittedName>
</protein>
<keyword evidence="4" id="KW-0677">Repeat</keyword>
<accession>A0A0N4VIR1</accession>
<evidence type="ECO:0000256" key="6">
    <source>
        <dbReference type="SAM" id="MobiDB-lite"/>
    </source>
</evidence>
<dbReference type="SUPFAM" id="SSF48452">
    <property type="entry name" value="TPR-like"/>
    <property type="match status" value="1"/>
</dbReference>
<dbReference type="Pfam" id="PF08640">
    <property type="entry name" value="U3_assoc_6"/>
    <property type="match status" value="1"/>
</dbReference>
<gene>
    <name evidence="9" type="ORF">EVEC_LOCUS10057</name>
</gene>
<reference evidence="11" key="1">
    <citation type="submission" date="2017-02" db="UniProtKB">
        <authorList>
            <consortium name="WormBaseParasite"/>
        </authorList>
    </citation>
    <scope>IDENTIFICATION</scope>
</reference>
<dbReference type="GO" id="GO:0034388">
    <property type="term" value="C:Pwp2p-containing subcomplex of 90S preribosome"/>
    <property type="evidence" value="ECO:0007669"/>
    <property type="project" value="TreeGrafter"/>
</dbReference>
<dbReference type="EMBL" id="UXUI01010502">
    <property type="protein sequence ID" value="VDD95306.1"/>
    <property type="molecule type" value="Genomic_DNA"/>
</dbReference>
<evidence type="ECO:0000256" key="1">
    <source>
        <dbReference type="ARBA" id="ARBA00004604"/>
    </source>
</evidence>
<dbReference type="GO" id="GO:0000462">
    <property type="term" value="P:maturation of SSU-rRNA from tricistronic rRNA transcript (SSU-rRNA, 5.8S rRNA, LSU-rRNA)"/>
    <property type="evidence" value="ECO:0007669"/>
    <property type="project" value="InterPro"/>
</dbReference>
<dbReference type="GO" id="GO:0030515">
    <property type="term" value="F:snoRNA binding"/>
    <property type="evidence" value="ECO:0007669"/>
    <property type="project" value="InterPro"/>
</dbReference>
<feature type="domain" description="U3 small nucleolar RNA-associated protein 6 homolog C-terminal" evidence="8">
    <location>
        <begin position="313"/>
        <end position="565"/>
    </location>
</feature>
<dbReference type="InterPro" id="IPR056907">
    <property type="entry name" value="UTP6_C"/>
</dbReference>
<dbReference type="STRING" id="51028.A0A0N4VIR1"/>
<evidence type="ECO:0000259" key="7">
    <source>
        <dbReference type="Pfam" id="PF08640"/>
    </source>
</evidence>
<proteinExistence type="inferred from homology"/>
<dbReference type="InterPro" id="IPR055347">
    <property type="entry name" value="UTP6_N"/>
</dbReference>
<keyword evidence="10" id="KW-1185">Reference proteome</keyword>
<feature type="domain" description="U3 small nucleolar RNA-associated protein 6 N-terminal" evidence="7">
    <location>
        <begin position="9"/>
        <end position="83"/>
    </location>
</feature>
<dbReference type="OrthoDB" id="28112at2759"/>
<dbReference type="SMART" id="SM00386">
    <property type="entry name" value="HAT"/>
    <property type="match status" value="5"/>
</dbReference>
<keyword evidence="5" id="KW-0539">Nucleus</keyword>
<sequence length="612" mass="72088">MSEFVEASLERLIPVFELLQTIGLFSKIEVKRFVKRCRNFEYRLQKTRKDPNDFLLYADYLHGALKLVRLRRKLLNYKMKNSEVVKPMKAKIAFLYKTVTSRFPGRRYLWRKMIDFLREEKMRIGCSETYFRVLQVVLGNDIQLRVEGALWEFEQNNSIDNARLHLQMGLRLAPEAASLWICFLKIEIMNVQRLMERKKVLTGEEGKKSTGTALFNDEEEESDKRNEDSFKDSDPVMNFKLAEIVVDHALQNPAIKDKKGLLLEMWRCTFCFKEVAQQLEKDTYNRLWLPGQVCEESWIACYERTTDQDPYGILDEACEHFDTEKMLRYYIELGFFRNYCFIYSILLTFRIAQFFSDIYATIKLKELLSRLHRKGFAQIEDYKKLLSYGEDQEEKIQFVEAALEWFPSSSFLWTELIKLKMAQNTNIKEVELLFNEAETKVELKEILPLYQLAIDWAIANVPSKVDAVFERAMLVSCPEVSSEIRCIRLKYCKAAFPNDPSVFREEYRKLYSSPPNSRKFYETYIELERKIMVPDNKRIRSAFEDYVTDLGTTDYNCWIEYAKYLLTVDPSARASACIPKAESDSFTEAWVVMLRESQPSNVEQAQKSAARN</sequence>